<dbReference type="PROSITE" id="PS51257">
    <property type="entry name" value="PROKAR_LIPOPROTEIN"/>
    <property type="match status" value="1"/>
</dbReference>
<feature type="signal peptide" evidence="1">
    <location>
        <begin position="1"/>
        <end position="25"/>
    </location>
</feature>
<feature type="chain" id="PRO_5018035553" evidence="1">
    <location>
        <begin position="26"/>
        <end position="154"/>
    </location>
</feature>
<dbReference type="Gene3D" id="3.10.450.50">
    <property type="match status" value="1"/>
</dbReference>
<dbReference type="Pfam" id="PF14534">
    <property type="entry name" value="DUF4440"/>
    <property type="match status" value="1"/>
</dbReference>
<sequence length="154" mass="16883">MIGRRSLVAAAIAAALALGGCTTPAVEGGAGEEALHDRLLALETGSWGYVRDRDQAAMRAFVADDVLLIFGDGSRYDKEQYVASLADQTLSDLRIWNSRVIPITPDVATLTYRVRYTSAVKQAKPEIVRAEVTSTYVRRGGQWMSVIYQETPFK</sequence>
<dbReference type="InterPro" id="IPR027843">
    <property type="entry name" value="DUF4440"/>
</dbReference>
<gene>
    <name evidence="3" type="ORF">EDC65_4133</name>
</gene>
<evidence type="ECO:0000259" key="2">
    <source>
        <dbReference type="Pfam" id="PF14534"/>
    </source>
</evidence>
<evidence type="ECO:0000313" key="4">
    <source>
        <dbReference type="Proteomes" id="UP000278222"/>
    </source>
</evidence>
<dbReference type="EMBL" id="RJKX01000016">
    <property type="protein sequence ID" value="ROP83486.1"/>
    <property type="molecule type" value="Genomic_DNA"/>
</dbReference>
<proteinExistence type="predicted"/>
<protein>
    <submittedName>
        <fullName evidence="3">Uncharacterized protein DUF4440</fullName>
    </submittedName>
</protein>
<accession>A0A3N1KZ72</accession>
<evidence type="ECO:0000313" key="3">
    <source>
        <dbReference type="EMBL" id="ROP83486.1"/>
    </source>
</evidence>
<dbReference type="AlphaFoldDB" id="A0A3N1KZ72"/>
<dbReference type="InterPro" id="IPR032710">
    <property type="entry name" value="NTF2-like_dom_sf"/>
</dbReference>
<name>A0A3N1KZ72_9PROT</name>
<dbReference type="OrthoDB" id="8229197at2"/>
<evidence type="ECO:0000256" key="1">
    <source>
        <dbReference type="SAM" id="SignalP"/>
    </source>
</evidence>
<organism evidence="3 4">
    <name type="scientific">Stella humosa</name>
    <dbReference type="NCBI Taxonomy" id="94"/>
    <lineage>
        <taxon>Bacteria</taxon>
        <taxon>Pseudomonadati</taxon>
        <taxon>Pseudomonadota</taxon>
        <taxon>Alphaproteobacteria</taxon>
        <taxon>Rhodospirillales</taxon>
        <taxon>Stellaceae</taxon>
        <taxon>Stella</taxon>
    </lineage>
</organism>
<dbReference type="Proteomes" id="UP000278222">
    <property type="component" value="Unassembled WGS sequence"/>
</dbReference>
<comment type="caution">
    <text evidence="3">The sequence shown here is derived from an EMBL/GenBank/DDBJ whole genome shotgun (WGS) entry which is preliminary data.</text>
</comment>
<dbReference type="SUPFAM" id="SSF54427">
    <property type="entry name" value="NTF2-like"/>
    <property type="match status" value="1"/>
</dbReference>
<keyword evidence="4" id="KW-1185">Reference proteome</keyword>
<keyword evidence="1" id="KW-0732">Signal</keyword>
<feature type="domain" description="DUF4440" evidence="2">
    <location>
        <begin position="39"/>
        <end position="144"/>
    </location>
</feature>
<dbReference type="RefSeq" id="WP_123693114.1">
    <property type="nucleotide sequence ID" value="NZ_AP019700.1"/>
</dbReference>
<reference evidence="3 4" key="1">
    <citation type="submission" date="2018-11" db="EMBL/GenBank/DDBJ databases">
        <title>Genomic Encyclopedia of Type Strains, Phase IV (KMG-IV): sequencing the most valuable type-strain genomes for metagenomic binning, comparative biology and taxonomic classification.</title>
        <authorList>
            <person name="Goeker M."/>
        </authorList>
    </citation>
    <scope>NUCLEOTIDE SEQUENCE [LARGE SCALE GENOMIC DNA]</scope>
    <source>
        <strain evidence="3 4">DSM 5900</strain>
    </source>
</reference>